<reference evidence="2 3" key="1">
    <citation type="submission" date="2024-09" db="EMBL/GenBank/DDBJ databases">
        <title>Genome sequencing and assembly of Phytophthora oleae, isolate VK10A, causative agent of rot of olive drupes.</title>
        <authorList>
            <person name="Conti Taguali S."/>
            <person name="Riolo M."/>
            <person name="La Spada F."/>
            <person name="Cacciola S.O."/>
            <person name="Dionisio G."/>
        </authorList>
    </citation>
    <scope>NUCLEOTIDE SEQUENCE [LARGE SCALE GENOMIC DNA]</scope>
    <source>
        <strain evidence="2 3">VK10A</strain>
    </source>
</reference>
<accession>A0ABD3EZ75</accession>
<feature type="region of interest" description="Disordered" evidence="1">
    <location>
        <begin position="1"/>
        <end position="28"/>
    </location>
</feature>
<feature type="compositionally biased region" description="Polar residues" evidence="1">
    <location>
        <begin position="11"/>
        <end position="22"/>
    </location>
</feature>
<name>A0ABD3EZ75_9STRA</name>
<proteinExistence type="predicted"/>
<sequence length="136" mass="14737">MREDGRPVSDVYQSDSPPNWTAPSPEPEGRAFLVGVPARVEDFRKGYHVANTYGGPCVLVGFESFTDEDIGELSRVISSFTSDQLLLPRSQTPAPGFRCSSEFHRGSQGYGLRSGASPPTTGLLSASSRPLDSWRS</sequence>
<feature type="region of interest" description="Disordered" evidence="1">
    <location>
        <begin position="108"/>
        <end position="136"/>
    </location>
</feature>
<keyword evidence="3" id="KW-1185">Reference proteome</keyword>
<evidence type="ECO:0000256" key="1">
    <source>
        <dbReference type="SAM" id="MobiDB-lite"/>
    </source>
</evidence>
<evidence type="ECO:0000313" key="2">
    <source>
        <dbReference type="EMBL" id="KAL3659753.1"/>
    </source>
</evidence>
<dbReference type="Proteomes" id="UP001632037">
    <property type="component" value="Unassembled WGS sequence"/>
</dbReference>
<feature type="compositionally biased region" description="Polar residues" evidence="1">
    <location>
        <begin position="117"/>
        <end position="136"/>
    </location>
</feature>
<gene>
    <name evidence="2" type="ORF">V7S43_015426</name>
</gene>
<dbReference type="EMBL" id="JBIMZQ010000045">
    <property type="protein sequence ID" value="KAL3659753.1"/>
    <property type="molecule type" value="Genomic_DNA"/>
</dbReference>
<organism evidence="2 3">
    <name type="scientific">Phytophthora oleae</name>
    <dbReference type="NCBI Taxonomy" id="2107226"/>
    <lineage>
        <taxon>Eukaryota</taxon>
        <taxon>Sar</taxon>
        <taxon>Stramenopiles</taxon>
        <taxon>Oomycota</taxon>
        <taxon>Peronosporomycetes</taxon>
        <taxon>Peronosporales</taxon>
        <taxon>Peronosporaceae</taxon>
        <taxon>Phytophthora</taxon>
    </lineage>
</organism>
<dbReference type="AlphaFoldDB" id="A0ABD3EZ75"/>
<evidence type="ECO:0000313" key="3">
    <source>
        <dbReference type="Proteomes" id="UP001632037"/>
    </source>
</evidence>
<comment type="caution">
    <text evidence="2">The sequence shown here is derived from an EMBL/GenBank/DDBJ whole genome shotgun (WGS) entry which is preliminary data.</text>
</comment>
<protein>
    <submittedName>
        <fullName evidence="2">Uncharacterized protein</fullName>
    </submittedName>
</protein>